<protein>
    <submittedName>
        <fullName evidence="1">Uncharacterized protein</fullName>
    </submittedName>
</protein>
<evidence type="ECO:0000313" key="2">
    <source>
        <dbReference type="Proteomes" id="UP000240908"/>
    </source>
</evidence>
<reference evidence="2" key="1">
    <citation type="journal article" date="2018" name="Genome Announc.">
        <title>First complete genome sequence of Yersinia massiliensis.</title>
        <authorList>
            <person name="Thomas M.C."/>
            <person name="Arling V."/>
            <person name="Goji N."/>
            <person name="Janzen T.W."/>
            <person name="Duceppe M.-O."/>
            <person name="Mathews A."/>
            <person name="Carrillo C."/>
            <person name="Amoako K."/>
        </authorList>
    </citation>
    <scope>NUCLEOTIDE SEQUENCE [LARGE SCALE GENOMIC DNA]</scope>
    <source>
        <strain evidence="2">GTA</strain>
        <plasmid evidence="2">unnamed1</plasmid>
    </source>
</reference>
<geneLocation type="plasmid" evidence="1 2">
    <name>unnamed1</name>
</geneLocation>
<evidence type="ECO:0000313" key="1">
    <source>
        <dbReference type="EMBL" id="AVX40669.1"/>
    </source>
</evidence>
<dbReference type="Proteomes" id="UP000240908">
    <property type="component" value="Plasmid unnamed1"/>
</dbReference>
<proteinExistence type="predicted"/>
<dbReference type="EMBL" id="CP028488">
    <property type="protein sequence ID" value="AVX40669.1"/>
    <property type="molecule type" value="Genomic_DNA"/>
</dbReference>
<accession>A0ABM6V0H7</accession>
<organism evidence="1 2">
    <name type="scientific">Yersinia massiliensis</name>
    <dbReference type="NCBI Taxonomy" id="419257"/>
    <lineage>
        <taxon>Bacteria</taxon>
        <taxon>Pseudomonadati</taxon>
        <taxon>Pseudomonadota</taxon>
        <taxon>Gammaproteobacteria</taxon>
        <taxon>Enterobacterales</taxon>
        <taxon>Yersiniaceae</taxon>
        <taxon>Yersinia</taxon>
    </lineage>
</organism>
<gene>
    <name evidence="1" type="ORF">DA391_23635</name>
</gene>
<name>A0ABM6V0H7_9GAMM</name>
<keyword evidence="1" id="KW-0614">Plasmid</keyword>
<keyword evidence="2" id="KW-1185">Reference proteome</keyword>
<sequence>MSKQVQDVPPAIEWQSDDFVLQTFTLEDDVRSPGNKTYDTGKDYLPQYISHLNSCRSRRHSYPQ</sequence>